<sequence length="64" mass="7290">MKRPGKRGLLNKSTTFFIHVLPCWEHVEVPVWSVTLRALKHSPGLPPLLNLMISSKPRSVVHDH</sequence>
<evidence type="ECO:0000313" key="1">
    <source>
        <dbReference type="EMBL" id="QKQ99013.1"/>
    </source>
</evidence>
<organism evidence="1 2">
    <name type="scientific">Metallosphaera tengchongensis</name>
    <dbReference type="NCBI Taxonomy" id="1532350"/>
    <lineage>
        <taxon>Archaea</taxon>
        <taxon>Thermoproteota</taxon>
        <taxon>Thermoprotei</taxon>
        <taxon>Sulfolobales</taxon>
        <taxon>Sulfolobaceae</taxon>
        <taxon>Metallosphaera</taxon>
    </lineage>
</organism>
<dbReference type="AlphaFoldDB" id="A0A6N0NQ62"/>
<protein>
    <submittedName>
        <fullName evidence="1">Uncharacterized protein</fullName>
    </submittedName>
</protein>
<dbReference type="KEGG" id="mten:GWK48_00150"/>
<gene>
    <name evidence="1" type="ORF">GWK48_00150</name>
</gene>
<proteinExistence type="predicted"/>
<dbReference type="RefSeq" id="WP_174628504.1">
    <property type="nucleotide sequence ID" value="NZ_CP049074.1"/>
</dbReference>
<dbReference type="EMBL" id="CP049074">
    <property type="protein sequence ID" value="QKQ99013.1"/>
    <property type="molecule type" value="Genomic_DNA"/>
</dbReference>
<reference evidence="1 2" key="1">
    <citation type="submission" date="2020-02" db="EMBL/GenBank/DDBJ databases">
        <title>Comparative genome analysis reveals the metabolism and evolution of the thermophilic archaeal genus Metallosphaera.</title>
        <authorList>
            <person name="Jiang C."/>
        </authorList>
    </citation>
    <scope>NUCLEOTIDE SEQUENCE [LARGE SCALE GENOMIC DNA]</scope>
    <source>
        <strain evidence="1 2">Ric-A</strain>
    </source>
</reference>
<keyword evidence="2" id="KW-1185">Reference proteome</keyword>
<dbReference type="GeneID" id="55640309"/>
<evidence type="ECO:0000313" key="2">
    <source>
        <dbReference type="Proteomes" id="UP000509301"/>
    </source>
</evidence>
<accession>A0A6N0NQ62</accession>
<name>A0A6N0NQ62_9CREN</name>
<dbReference type="Proteomes" id="UP000509301">
    <property type="component" value="Chromosome"/>
</dbReference>